<dbReference type="RefSeq" id="WP_221430717.1">
    <property type="nucleotide sequence ID" value="NZ_CP081294.1"/>
</dbReference>
<dbReference type="InterPro" id="IPR036249">
    <property type="entry name" value="Thioredoxin-like_sf"/>
</dbReference>
<dbReference type="SUPFAM" id="SSF52833">
    <property type="entry name" value="Thioredoxin-like"/>
    <property type="match status" value="1"/>
</dbReference>
<dbReference type="Gene3D" id="3.40.30.10">
    <property type="entry name" value="Glutaredoxin"/>
    <property type="match status" value="1"/>
</dbReference>
<dbReference type="Pfam" id="PF13462">
    <property type="entry name" value="Thioredoxin_4"/>
    <property type="match status" value="1"/>
</dbReference>
<protein>
    <submittedName>
        <fullName evidence="3">DsbA family protein</fullName>
    </submittedName>
</protein>
<evidence type="ECO:0000259" key="2">
    <source>
        <dbReference type="Pfam" id="PF13462"/>
    </source>
</evidence>
<dbReference type="InterPro" id="IPR012336">
    <property type="entry name" value="Thioredoxin-like_fold"/>
</dbReference>
<feature type="domain" description="Thioredoxin-like fold" evidence="2">
    <location>
        <begin position="46"/>
        <end position="234"/>
    </location>
</feature>
<reference evidence="3 4" key="1">
    <citation type="submission" date="2021-08" db="EMBL/GenBank/DDBJ databases">
        <title>Comparative Genomics Analysis of the Genus Qipengyuania Reveals Extensive Genetic Diversity and Metabolic Versatility, Including the Description of Fifteen Novel Species.</title>
        <authorList>
            <person name="Liu Y."/>
        </authorList>
    </citation>
    <scope>NUCLEOTIDE SEQUENCE [LARGE SCALE GENOMIC DNA]</scope>
    <source>
        <strain evidence="3 4">1NDH1</strain>
    </source>
</reference>
<dbReference type="Gene3D" id="1.10.40.110">
    <property type="match status" value="1"/>
</dbReference>
<evidence type="ECO:0000256" key="1">
    <source>
        <dbReference type="SAM" id="SignalP"/>
    </source>
</evidence>
<evidence type="ECO:0000313" key="4">
    <source>
        <dbReference type="Proteomes" id="UP000824321"/>
    </source>
</evidence>
<proteinExistence type="predicted"/>
<feature type="chain" id="PRO_5047074464" evidence="1">
    <location>
        <begin position="26"/>
        <end position="238"/>
    </location>
</feature>
<feature type="signal peptide" evidence="1">
    <location>
        <begin position="1"/>
        <end position="25"/>
    </location>
</feature>
<dbReference type="EMBL" id="CP081294">
    <property type="protein sequence ID" value="QZD94975.1"/>
    <property type="molecule type" value="Genomic_DNA"/>
</dbReference>
<organism evidence="3 4">
    <name type="scientific">Qipengyuania gelatinilytica</name>
    <dbReference type="NCBI Taxonomy" id="2867231"/>
    <lineage>
        <taxon>Bacteria</taxon>
        <taxon>Pseudomonadati</taxon>
        <taxon>Pseudomonadota</taxon>
        <taxon>Alphaproteobacteria</taxon>
        <taxon>Sphingomonadales</taxon>
        <taxon>Erythrobacteraceae</taxon>
        <taxon>Qipengyuania</taxon>
    </lineage>
</organism>
<name>A0ABX9A144_9SPHN</name>
<dbReference type="Proteomes" id="UP000824321">
    <property type="component" value="Chromosome"/>
</dbReference>
<evidence type="ECO:0000313" key="3">
    <source>
        <dbReference type="EMBL" id="QZD94975.1"/>
    </source>
</evidence>
<keyword evidence="1" id="KW-0732">Signal</keyword>
<keyword evidence="4" id="KW-1185">Reference proteome</keyword>
<accession>A0ABX9A144</accession>
<gene>
    <name evidence="3" type="ORF">K3136_13005</name>
</gene>
<sequence length="238" mass="26101">MVALSRLTLPLLGAAASLLAVTATAQSSELPSSQPKGNWAAQIAETDGGHVIGNPEAEAPLVEYMSYTCSHCAHFAQTGEGAIKLLYVPTGKVSYEVRHLIRDQVDLTAALAVRCGAPDKFFANHEAMIFKFDEWMGTADRATPAQKARWNFGTFPSRAQAIASDLGFYEIMERRGYSRAELDRCLTDYDEARAIVDRSNADADRLGLRGTPTFLMGETRLDAHNWDTLQPVLDSLFE</sequence>